<dbReference type="SUPFAM" id="SSF51445">
    <property type="entry name" value="(Trans)glycosidases"/>
    <property type="match status" value="1"/>
</dbReference>
<organism evidence="6 7">
    <name type="scientific">Fusarium sarcochroum</name>
    <dbReference type="NCBI Taxonomy" id="1208366"/>
    <lineage>
        <taxon>Eukaryota</taxon>
        <taxon>Fungi</taxon>
        <taxon>Dikarya</taxon>
        <taxon>Ascomycota</taxon>
        <taxon>Pezizomycotina</taxon>
        <taxon>Sordariomycetes</taxon>
        <taxon>Hypocreomycetidae</taxon>
        <taxon>Hypocreales</taxon>
        <taxon>Nectriaceae</taxon>
        <taxon>Fusarium</taxon>
        <taxon>Fusarium lateritium species complex</taxon>
    </lineage>
</organism>
<dbReference type="Pfam" id="PF18120">
    <property type="entry name" value="DUF5597"/>
    <property type="match status" value="1"/>
</dbReference>
<dbReference type="Pfam" id="PF02449">
    <property type="entry name" value="Glyco_hydro_42"/>
    <property type="match status" value="1"/>
</dbReference>
<dbReference type="AlphaFoldDB" id="A0A8H4U4H9"/>
<sequence length="560" mass="62890">MSSTATTARLHKVNDTWELLVDEKPFLILGAELHNSSMSSSRYMNQVWQQLTDSGINTVLGAVSWEDIEPREGEFQFTELDAVIEGARSHGLRLIVLWFGSFKNGKSSYVPAWVKTNQQRFPRMYIRDSNGRLANSGVLSIFHEECYKADARAFTTLLQHLRDNDKNRTVIMVQVENEVGLRFDSRCRSAVAEKAFQSPVPSKLLKFLLSKWHDLHPDFKSKQSDCRESLRKGGNWQDVFGQSIWTDELFMAYHYARYVEYVASCGRKEYEIPLFTNAWLARPGAAGAAAGGGTPGEYPSGGPVSTVLDIWQRFAPSLNFLSPDIYTAPYSDTCGTYTHNGQPLFIPEQRRDGVGARQVWISIGTYKAIGTSPFGIDTLKPLDNNFSEVYKLLDSVSSHILRARRETRHIVGFAFDESPLPGQVDNTPEITIDFEDYNVTIDRAFVFGKKAAGYGMIIELEPAKFLLIGKGFKAEWKSRNPKLPYTDILSFLEKSIDAETQELRTERILNGDESNGGTRANMPNDEPDYGDAIVPVLIPARTAIAEVQVFSLSNTEIQVD</sequence>
<evidence type="ECO:0008006" key="8">
    <source>
        <dbReference type="Google" id="ProtNLM"/>
    </source>
</evidence>
<proteinExistence type="inferred from homology"/>
<dbReference type="Gene3D" id="2.60.220.20">
    <property type="entry name" value="putative beta-Galactosidase from caulobacter crescentus"/>
    <property type="match status" value="1"/>
</dbReference>
<dbReference type="OrthoDB" id="1657402at2759"/>
<reference evidence="6" key="2">
    <citation type="submission" date="2020-05" db="EMBL/GenBank/DDBJ databases">
        <authorList>
            <person name="Kim H.-S."/>
            <person name="Proctor R.H."/>
            <person name="Brown D.W."/>
        </authorList>
    </citation>
    <scope>NUCLEOTIDE SEQUENCE</scope>
    <source>
        <strain evidence="6">NRRL 20472</strain>
    </source>
</reference>
<comment type="caution">
    <text evidence="6">The sequence shown here is derived from an EMBL/GenBank/DDBJ whole genome shotgun (WGS) entry which is preliminary data.</text>
</comment>
<dbReference type="InterPro" id="IPR001944">
    <property type="entry name" value="Glycoside_Hdrlase_35"/>
</dbReference>
<dbReference type="Proteomes" id="UP000622797">
    <property type="component" value="Unassembled WGS sequence"/>
</dbReference>
<feature type="domain" description="Glycoside hydrolase family 42 N-terminal" evidence="4">
    <location>
        <begin position="44"/>
        <end position="198"/>
    </location>
</feature>
<evidence type="ECO:0000259" key="5">
    <source>
        <dbReference type="Pfam" id="PF18120"/>
    </source>
</evidence>
<keyword evidence="3" id="KW-0326">Glycosidase</keyword>
<dbReference type="PANTHER" id="PTHR23421">
    <property type="entry name" value="BETA-GALACTOSIDASE RELATED"/>
    <property type="match status" value="1"/>
</dbReference>
<accession>A0A8H4U4H9</accession>
<dbReference type="GO" id="GO:0005975">
    <property type="term" value="P:carbohydrate metabolic process"/>
    <property type="evidence" value="ECO:0007669"/>
    <property type="project" value="InterPro"/>
</dbReference>
<evidence type="ECO:0000313" key="7">
    <source>
        <dbReference type="Proteomes" id="UP000622797"/>
    </source>
</evidence>
<evidence type="ECO:0000256" key="2">
    <source>
        <dbReference type="ARBA" id="ARBA00022801"/>
    </source>
</evidence>
<feature type="domain" description="DUF5597" evidence="5">
    <location>
        <begin position="386"/>
        <end position="519"/>
    </location>
</feature>
<reference evidence="6" key="1">
    <citation type="journal article" date="2020" name="BMC Genomics">
        <title>Correction to: Identification and distribution of gene clusters required for synthesis of sphingolipid metabolism inhibitors in diverse species of the filamentous fungus Fusarium.</title>
        <authorList>
            <person name="Kim H.S."/>
            <person name="Lohmar J.M."/>
            <person name="Busman M."/>
            <person name="Brown D.W."/>
            <person name="Naumann T.A."/>
            <person name="Divon H.H."/>
            <person name="Lysoe E."/>
            <person name="Uhlig S."/>
            <person name="Proctor R.H."/>
        </authorList>
    </citation>
    <scope>NUCLEOTIDE SEQUENCE</scope>
    <source>
        <strain evidence="6">NRRL 20472</strain>
    </source>
</reference>
<dbReference type="InterPro" id="IPR017853">
    <property type="entry name" value="GH"/>
</dbReference>
<protein>
    <recommendedName>
        <fullName evidence="8">Beta-galactosidase</fullName>
    </recommendedName>
</protein>
<dbReference type="InterPro" id="IPR040719">
    <property type="entry name" value="DUF5597"/>
</dbReference>
<evidence type="ECO:0000256" key="3">
    <source>
        <dbReference type="ARBA" id="ARBA00023295"/>
    </source>
</evidence>
<dbReference type="InterPro" id="IPR013529">
    <property type="entry name" value="Glyco_hydro_42_N"/>
</dbReference>
<keyword evidence="7" id="KW-1185">Reference proteome</keyword>
<keyword evidence="2" id="KW-0378">Hydrolase</keyword>
<evidence type="ECO:0000313" key="6">
    <source>
        <dbReference type="EMBL" id="KAF4969547.1"/>
    </source>
</evidence>
<dbReference type="EMBL" id="JABEXW010000158">
    <property type="protein sequence ID" value="KAF4969547.1"/>
    <property type="molecule type" value="Genomic_DNA"/>
</dbReference>
<gene>
    <name evidence="6" type="ORF">FSARC_3230</name>
</gene>
<evidence type="ECO:0000256" key="1">
    <source>
        <dbReference type="ARBA" id="ARBA00009809"/>
    </source>
</evidence>
<evidence type="ECO:0000259" key="4">
    <source>
        <dbReference type="Pfam" id="PF02449"/>
    </source>
</evidence>
<dbReference type="Gene3D" id="3.20.20.80">
    <property type="entry name" value="Glycosidases"/>
    <property type="match status" value="1"/>
</dbReference>
<comment type="similarity">
    <text evidence="1">Belongs to the glycosyl hydrolase 35 family.</text>
</comment>
<name>A0A8H4U4H9_9HYPO</name>
<dbReference type="GO" id="GO:0004565">
    <property type="term" value="F:beta-galactosidase activity"/>
    <property type="evidence" value="ECO:0007669"/>
    <property type="project" value="InterPro"/>
</dbReference>
<dbReference type="FunFam" id="3.20.20.80:FF:000135">
    <property type="entry name" value="Beta-galactosidase, putative, bgl35A"/>
    <property type="match status" value="1"/>
</dbReference>
<dbReference type="GO" id="GO:0009341">
    <property type="term" value="C:beta-galactosidase complex"/>
    <property type="evidence" value="ECO:0007669"/>
    <property type="project" value="InterPro"/>
</dbReference>